<protein>
    <submittedName>
        <fullName evidence="1 3">Uncharacterized protein</fullName>
    </submittedName>
</protein>
<proteinExistence type="predicted"/>
<accession>A0A183V568</accession>
<reference evidence="1 2" key="2">
    <citation type="submission" date="2018-11" db="EMBL/GenBank/DDBJ databases">
        <authorList>
            <consortium name="Pathogen Informatics"/>
        </authorList>
    </citation>
    <scope>NUCLEOTIDE SEQUENCE [LARGE SCALE GENOMIC DNA]</scope>
</reference>
<dbReference type="Proteomes" id="UP000050794">
    <property type="component" value="Unassembled WGS sequence"/>
</dbReference>
<gene>
    <name evidence="1" type="ORF">TCNE_LOCUS15887</name>
</gene>
<organism evidence="2 3">
    <name type="scientific">Toxocara canis</name>
    <name type="common">Canine roundworm</name>
    <dbReference type="NCBI Taxonomy" id="6265"/>
    <lineage>
        <taxon>Eukaryota</taxon>
        <taxon>Metazoa</taxon>
        <taxon>Ecdysozoa</taxon>
        <taxon>Nematoda</taxon>
        <taxon>Chromadorea</taxon>
        <taxon>Rhabditida</taxon>
        <taxon>Spirurina</taxon>
        <taxon>Ascaridomorpha</taxon>
        <taxon>Ascaridoidea</taxon>
        <taxon>Toxocaridae</taxon>
        <taxon>Toxocara</taxon>
    </lineage>
</organism>
<dbReference type="AlphaFoldDB" id="A0A183V568"/>
<dbReference type="EMBL" id="UYWY01023170">
    <property type="protein sequence ID" value="VDM47208.1"/>
    <property type="molecule type" value="Genomic_DNA"/>
</dbReference>
<evidence type="ECO:0000313" key="2">
    <source>
        <dbReference type="Proteomes" id="UP000050794"/>
    </source>
</evidence>
<sequence>MPAPCKDPPLASPDEGPVIIVSAEKHCQRGIGARLDLVRSGTNMPTSKLNAPSYLLLPAQYISTFV</sequence>
<reference evidence="3" key="1">
    <citation type="submission" date="2016-06" db="UniProtKB">
        <authorList>
            <consortium name="WormBaseParasite"/>
        </authorList>
    </citation>
    <scope>IDENTIFICATION</scope>
</reference>
<keyword evidence="2" id="KW-1185">Reference proteome</keyword>
<evidence type="ECO:0000313" key="1">
    <source>
        <dbReference type="EMBL" id="VDM47208.1"/>
    </source>
</evidence>
<dbReference type="WBParaSite" id="TCNE_0001588901-mRNA-1">
    <property type="protein sequence ID" value="TCNE_0001588901-mRNA-1"/>
    <property type="gene ID" value="TCNE_0001588901"/>
</dbReference>
<name>A0A183V568_TOXCA</name>
<evidence type="ECO:0000313" key="3">
    <source>
        <dbReference type="WBParaSite" id="TCNE_0001588901-mRNA-1"/>
    </source>
</evidence>